<protein>
    <recommendedName>
        <fullName evidence="1">BTB domain-containing protein</fullName>
    </recommendedName>
</protein>
<evidence type="ECO:0000259" key="1">
    <source>
        <dbReference type="Pfam" id="PF00651"/>
    </source>
</evidence>
<sequence>MAPIVTKFLTVAELPHYYNNKNLSNVILHFGTKTIFAHKKLLAARVRGSRVFRNEFKDNSPFLEADEYTIAGHDEEIAQAMIRHIYGFRFDNPLVHRKLDIDSRVDWYLSVYTIALEYRVLSLSILAVDNIVEMLRPRFWGGDYTSPEACLKAAEQVFKKVFTFCEENALPDKLTLHIKPYGLFHRLARIMVRIRPCWFAKLCGSDARYAPFVKRVAWWYLRLGYGGTDSCRHCCEYWESDWGDYFGCCDAYFDLRNRLWHDYDRDELLVQDY</sequence>
<dbReference type="InterPro" id="IPR011333">
    <property type="entry name" value="SKP1/BTB/POZ_sf"/>
</dbReference>
<name>A0A4S9XQP5_AURPU</name>
<dbReference type="SUPFAM" id="SSF54695">
    <property type="entry name" value="POZ domain"/>
    <property type="match status" value="1"/>
</dbReference>
<dbReference type="Pfam" id="PF00651">
    <property type="entry name" value="BTB"/>
    <property type="match status" value="1"/>
</dbReference>
<dbReference type="Gene3D" id="3.30.710.10">
    <property type="entry name" value="Potassium Channel Kv1.1, Chain A"/>
    <property type="match status" value="1"/>
</dbReference>
<feature type="domain" description="BTB" evidence="1">
    <location>
        <begin position="18"/>
        <end position="91"/>
    </location>
</feature>
<dbReference type="CDD" id="cd18186">
    <property type="entry name" value="BTB_POZ_ZBTB_KLHL-like"/>
    <property type="match status" value="1"/>
</dbReference>
<evidence type="ECO:0000313" key="3">
    <source>
        <dbReference type="Proteomes" id="UP000310039"/>
    </source>
</evidence>
<dbReference type="Proteomes" id="UP000310039">
    <property type="component" value="Unassembled WGS sequence"/>
</dbReference>
<reference evidence="2 3" key="1">
    <citation type="submission" date="2018-10" db="EMBL/GenBank/DDBJ databases">
        <title>Fifty Aureobasidium pullulans genomes reveal a recombining polyextremotolerant generalist.</title>
        <authorList>
            <person name="Gostincar C."/>
            <person name="Turk M."/>
            <person name="Zajc J."/>
            <person name="Gunde-Cimerman N."/>
        </authorList>
    </citation>
    <scope>NUCLEOTIDE SEQUENCE [LARGE SCALE GENOMIC DNA]</scope>
    <source>
        <strain evidence="2 3">EXF-3403</strain>
    </source>
</reference>
<accession>A0A4S9XQP5</accession>
<organism evidence="2 3">
    <name type="scientific">Aureobasidium pullulans</name>
    <name type="common">Black yeast</name>
    <name type="synonym">Pullularia pullulans</name>
    <dbReference type="NCBI Taxonomy" id="5580"/>
    <lineage>
        <taxon>Eukaryota</taxon>
        <taxon>Fungi</taxon>
        <taxon>Dikarya</taxon>
        <taxon>Ascomycota</taxon>
        <taxon>Pezizomycotina</taxon>
        <taxon>Dothideomycetes</taxon>
        <taxon>Dothideomycetidae</taxon>
        <taxon>Dothideales</taxon>
        <taxon>Saccotheciaceae</taxon>
        <taxon>Aureobasidium</taxon>
    </lineage>
</organism>
<dbReference type="AlphaFoldDB" id="A0A4S9XQP5"/>
<dbReference type="EMBL" id="QZBT01000133">
    <property type="protein sequence ID" value="THZ80293.1"/>
    <property type="molecule type" value="Genomic_DNA"/>
</dbReference>
<evidence type="ECO:0000313" key="2">
    <source>
        <dbReference type="EMBL" id="THZ80293.1"/>
    </source>
</evidence>
<comment type="caution">
    <text evidence="2">The sequence shown here is derived from an EMBL/GenBank/DDBJ whole genome shotgun (WGS) entry which is preliminary data.</text>
</comment>
<gene>
    <name evidence="2" type="ORF">D6C84_07569</name>
</gene>
<proteinExistence type="predicted"/>
<dbReference type="InterPro" id="IPR000210">
    <property type="entry name" value="BTB/POZ_dom"/>
</dbReference>